<feature type="transmembrane region" description="Helical" evidence="1">
    <location>
        <begin position="49"/>
        <end position="71"/>
    </location>
</feature>
<dbReference type="Pfam" id="PF07332">
    <property type="entry name" value="Phage_holin_3_6"/>
    <property type="match status" value="1"/>
</dbReference>
<gene>
    <name evidence="2" type="ORF">DDZ15_09150</name>
</gene>
<organism evidence="2 3">
    <name type="scientific">Rhodohalobacter mucosus</name>
    <dbReference type="NCBI Taxonomy" id="2079485"/>
    <lineage>
        <taxon>Bacteria</taxon>
        <taxon>Pseudomonadati</taxon>
        <taxon>Balneolota</taxon>
        <taxon>Balneolia</taxon>
        <taxon>Balneolales</taxon>
        <taxon>Balneolaceae</taxon>
        <taxon>Rhodohalobacter</taxon>
    </lineage>
</organism>
<evidence type="ECO:0000256" key="1">
    <source>
        <dbReference type="SAM" id="Phobius"/>
    </source>
</evidence>
<sequence>MENDNNSQHNEAQNLTAGVKLYIEKRVELFTLTVAEQVSLIAAQSIQKIIGLLLLAGALFFLWFALGFLVGDWIDNTGLGFLIMSVPLFVAAFIFAKNKSEKLTGSIQSDMIQKTLENVNSEFGRQLTENKRSEGRPEEKK</sequence>
<dbReference type="OrthoDB" id="1525123at2"/>
<comment type="caution">
    <text evidence="2">The sequence shown here is derived from an EMBL/GenBank/DDBJ whole genome shotgun (WGS) entry which is preliminary data.</text>
</comment>
<dbReference type="EMBL" id="QGGB01000006">
    <property type="protein sequence ID" value="PWN06671.1"/>
    <property type="molecule type" value="Genomic_DNA"/>
</dbReference>
<evidence type="ECO:0000313" key="2">
    <source>
        <dbReference type="EMBL" id="PWN06671.1"/>
    </source>
</evidence>
<dbReference type="AlphaFoldDB" id="A0A316TSQ0"/>
<keyword evidence="1" id="KW-1133">Transmembrane helix</keyword>
<evidence type="ECO:0000313" key="3">
    <source>
        <dbReference type="Proteomes" id="UP000245533"/>
    </source>
</evidence>
<protein>
    <recommendedName>
        <fullName evidence="4">Holin-X, holin superfamily III</fullName>
    </recommendedName>
</protein>
<name>A0A316TSQ0_9BACT</name>
<proteinExistence type="predicted"/>
<keyword evidence="3" id="KW-1185">Reference proteome</keyword>
<keyword evidence="1" id="KW-0472">Membrane</keyword>
<feature type="transmembrane region" description="Helical" evidence="1">
    <location>
        <begin position="77"/>
        <end position="96"/>
    </location>
</feature>
<evidence type="ECO:0008006" key="4">
    <source>
        <dbReference type="Google" id="ProtNLM"/>
    </source>
</evidence>
<dbReference type="Proteomes" id="UP000245533">
    <property type="component" value="Unassembled WGS sequence"/>
</dbReference>
<keyword evidence="1" id="KW-0812">Transmembrane</keyword>
<dbReference type="InterPro" id="IPR009937">
    <property type="entry name" value="Phage_holin_3_6"/>
</dbReference>
<accession>A0A316TSQ0</accession>
<reference evidence="2 3" key="1">
    <citation type="submission" date="2018-05" db="EMBL/GenBank/DDBJ databases">
        <title>Rhodohalobacter halophilus gen. nov., sp. nov., a moderately halophilic member of the family Balneolaceae.</title>
        <authorList>
            <person name="Liu Z.-W."/>
        </authorList>
    </citation>
    <scope>NUCLEOTIDE SEQUENCE [LARGE SCALE GENOMIC DNA]</scope>
    <source>
        <strain evidence="2 3">8A47</strain>
    </source>
</reference>
<dbReference type="RefSeq" id="WP_109646785.1">
    <property type="nucleotide sequence ID" value="NZ_QGGB01000006.1"/>
</dbReference>